<feature type="compositionally biased region" description="Low complexity" evidence="8">
    <location>
        <begin position="2021"/>
        <end position="2037"/>
    </location>
</feature>
<gene>
    <name evidence="10" type="ORF">SNE40_016414</name>
</gene>
<keyword evidence="4 7" id="KW-0238">DNA-binding</keyword>
<feature type="compositionally biased region" description="Polar residues" evidence="8">
    <location>
        <begin position="65"/>
        <end position="76"/>
    </location>
</feature>
<reference evidence="10 11" key="1">
    <citation type="submission" date="2024-01" db="EMBL/GenBank/DDBJ databases">
        <title>The genome of the rayed Mediterranean limpet Patella caerulea (Linnaeus, 1758).</title>
        <authorList>
            <person name="Anh-Thu Weber A."/>
            <person name="Halstead-Nussloch G."/>
        </authorList>
    </citation>
    <scope>NUCLEOTIDE SEQUENCE [LARGE SCALE GENOMIC DNA]</scope>
    <source>
        <strain evidence="10">AATW-2023a</strain>
        <tissue evidence="10">Whole specimen</tissue>
    </source>
</reference>
<evidence type="ECO:0000256" key="5">
    <source>
        <dbReference type="ARBA" id="ARBA00023163"/>
    </source>
</evidence>
<feature type="region of interest" description="Disordered" evidence="8">
    <location>
        <begin position="366"/>
        <end position="396"/>
    </location>
</feature>
<feature type="compositionally biased region" description="Polar residues" evidence="8">
    <location>
        <begin position="124"/>
        <end position="166"/>
    </location>
</feature>
<feature type="compositionally biased region" description="Basic and acidic residues" evidence="8">
    <location>
        <begin position="107"/>
        <end position="123"/>
    </location>
</feature>
<feature type="compositionally biased region" description="Low complexity" evidence="8">
    <location>
        <begin position="2380"/>
        <end position="2394"/>
    </location>
</feature>
<feature type="compositionally biased region" description="Polar residues" evidence="8">
    <location>
        <begin position="409"/>
        <end position="431"/>
    </location>
</feature>
<keyword evidence="11" id="KW-1185">Reference proteome</keyword>
<feature type="compositionally biased region" description="Polar residues" evidence="8">
    <location>
        <begin position="449"/>
        <end position="468"/>
    </location>
</feature>
<dbReference type="PROSITE" id="PS50118">
    <property type="entry name" value="HMG_BOX_2"/>
    <property type="match status" value="1"/>
</dbReference>
<feature type="region of interest" description="Disordered" evidence="8">
    <location>
        <begin position="1325"/>
        <end position="1347"/>
    </location>
</feature>
<name>A0AAN8J8K5_PATCE</name>
<dbReference type="Pfam" id="PF16090">
    <property type="entry name" value="DUF4819"/>
    <property type="match status" value="1"/>
</dbReference>
<dbReference type="Pfam" id="PF00505">
    <property type="entry name" value="HMG_box"/>
    <property type="match status" value="1"/>
</dbReference>
<sequence length="2453" mass="267947">MTRRNEARARRGRSNSSSPNRRGGTKSRRRNPGNNNNSNEDSKDSTKEEKPDTPSSKIDSDTSEESTGSKRISQRNAGKESESKKPISTAKQSTTSTGAKTRPARKTSTESKVKDEQQVEDKVISTSTPNQSVMVPVSHSQSPIVSPVLSPSTSHVLPQTETTTTKLEPPFPSIEMRNLNDNKPPVMIDPSKRVIAKPPKKRKADLDSETFSSPPPLKKRPSIDLEEWKNQRILARKNGTYVPGIIKAVKNTGSLGILFDDDKTLTSYNNIFDSPIPDIISDHSPMGGMISTGTKVCVRINAETNVFYPGFIMEKKVNPIAYKVKLENKPVEAPAEVTVSRANLRLLQPPWYEDMEESMMELETQKARLQDLRSPVSVRADQHSTPVTPLLDQGETTDDEMNDLEEVNFDSSGMSTPRSGSATPGSGTRSQNGRDRNRQIPKKRDSARSRSAQSTESSRCSTPRSPNSALKYKKGDVVSAANGIRKKFNGKQWRRLCSKEGCTKESQRRGFCSRHLSLKGKGLRQPNFPGCRKGELKEGGHIEWTDNSREGEYQHRYDSIDETEAANMLVSLGNSRSTTPAFSPTPQNPLSPRIQSPAGPGMYRSSNSFTPISPHPSSQMMHGYVNSPARSWSSTSKSGSSSSEHVSPITPRFPAFQPKGITAKPHALSLSKQELGRSEDSGIDVRTPKTPLSKAVSLPSVSAVLQAPIKIPTGVGLPSHVYHGAVEMSGKSHPDLNKPAPFVSSNRTVAPQQNSSTSSISAPIMKQALGHPVSNNPTQHVTNYPKYQNVAVQQAARSVEPVVNRHNLRSPSTETEQIQKPNSMAPPEHQAPISRLHQTAAVHPAPTTLLPMMQMNEQPKEASGAETGNHVSEERKITNSSNEVQVFPWHCLVPFLTNTGPQHAAPPTPEPTYQKQSVPPPLPVPHPNINHHSQSVSEALLKDDDDMEEEDDDDVFEPVPMDAPKKATVLRSPAKRRTQSLSALKDKEEPRSPRKTRDKDHIRRPMNAFMIFSKRHRASVHQRHPNQDNRTVSKILGEWWYALGPKEKQKYHELALQVKEAHFKAHPEWKWCSKDRKRSSTIAATLKQRGGHRLSSSDDTGDLSISEDPFDVDLPPPVSLPPAELPPLPDQHTLKQRSQSFTALTHKEDYTQRYIPREGAFPEVPEQSSSLILPRSSAPVAATLSTTVMSSPLLQQQHHQLPSQPDQSRTSYHSYTNNPTQALQQSSRQLITSRGDDDDSDDEKMVICEDGEGGLDQGGIDLNCKERVSDSETDSQTEEDSLIENKAFPQQRFSPVMKPLTAADIACRPKPIKRACIPEQKLEIEGPTHDPVSGQLTPRPSSTGSSFQVFKARPHGGRMMSSTYDGGEINTQYVQKERSDSHSHSGSSRLPHTQQRIEKLGQMKIHNITMTAPDKQQIFPSSNTQTMLGKQNGKGALLSKMTQKAPKSAKVSAQSQAAFQHFTLQQPVNQPGVQLTKNVTSGSVQLVATVVSSAGQNGQVLPTFTTTSKPITTPVPIASKPLVPLTQATTTASTGSRPGSVGAIGVASQPLLTGSPAAGGVKNVGTLVLQSVPSNQYVGTNSSSNIQTTPTSAAFITIRNMATPQTAQNQMGQPTLLTVLKPNQANHSLHGSGTQTFNLSQQPTHVQYILPSVQVAPPGAKVENVLQMALPGTTNILAVHSSNQQGQPSPQPMQMGKFHITQPQSAQLRMNSINNQAKILQTSQGSLPQKLQPSQQMVTQLLTVSPSPAVVATSQAQVQLSQPRFSQPVSLAVAPSQFVQQQSNQPVITQQNQLHSQRLILPSNQKIAYVQGSTSTIPIVTTQNKLDGLQSYYVPGQQVLIHPQVRSPSNVASPAPTTGILQTSGGTTIGVMQGQTQIIQASQPKLSVSNNSPPQPHSPMYSQGMNVSVKANYFTVQSDGKGDIGYHISTSADSTNFQTKPNRVKATTASIPVATESLQRAPPTSVSKPVSINSIKSVPSPNHTPENTKQSTLPTSTSQIQQRLSRPPQTMTSANQQQALSGSMSQGSFDSQSSDGSKPQRSCKGKRYREEFKSTIRDRKQSKPVTFSDIPEEISPEPYKGEQQEVNVSSESDNMRGLPSSMPSVSQQQTHSNQSAEPSPSSDQTDQQSQLKQKHKPPPITVPSHLNDLAAMPSPSINSPRKSFFKKNVDDGMDKKCSSPFNSRVLENVDFERQFESLPKFIPETSQSLTPLPQSPRALINNYKKKKRPISGLVKGDSADVESNKFSSGSEPATPKTPKSGRFDDTEFFGPNFNLEDLKQQDFRAKDFCEGDLNSPRTPKTPCSPGTFSNRRILDQRRQLVMQLFEEYGLFPTGQNTATFQSQHSDIFPNKTCLQLKIREVRQKMMAQSAAAMKDFEGYPPSTASSPASTSTSAFSQVESSGGQMSNYTTSRSNFPPPHSQLAVSSSNNNNSNASGSGNPAHSNQGQNNVEQQ</sequence>
<evidence type="ECO:0000313" key="10">
    <source>
        <dbReference type="EMBL" id="KAK6172832.1"/>
    </source>
</evidence>
<dbReference type="SUPFAM" id="SSF47095">
    <property type="entry name" value="HMG-box"/>
    <property type="match status" value="1"/>
</dbReference>
<feature type="region of interest" description="Disordered" evidence="8">
    <location>
        <begin position="1267"/>
        <end position="1286"/>
    </location>
</feature>
<feature type="compositionally biased region" description="Polar residues" evidence="8">
    <location>
        <begin position="604"/>
        <end position="620"/>
    </location>
</feature>
<dbReference type="InterPro" id="IPR032147">
    <property type="entry name" value="Cic_dom"/>
</dbReference>
<feature type="compositionally biased region" description="Low complexity" evidence="8">
    <location>
        <begin position="2118"/>
        <end position="2130"/>
    </location>
</feature>
<keyword evidence="5" id="KW-0804">Transcription</keyword>
<feature type="region of interest" description="Disordered" evidence="8">
    <location>
        <begin position="2229"/>
        <end position="2266"/>
    </location>
</feature>
<feature type="compositionally biased region" description="Basic and acidic residues" evidence="8">
    <location>
        <begin position="2048"/>
        <end position="2061"/>
    </location>
</feature>
<dbReference type="Gene3D" id="1.10.30.10">
    <property type="entry name" value="High mobility group box domain"/>
    <property type="match status" value="1"/>
</dbReference>
<keyword evidence="1" id="KW-0678">Repressor</keyword>
<feature type="compositionally biased region" description="Pro residues" evidence="8">
    <location>
        <begin position="1114"/>
        <end position="1129"/>
    </location>
</feature>
<evidence type="ECO:0000256" key="6">
    <source>
        <dbReference type="ARBA" id="ARBA00023242"/>
    </source>
</evidence>
<feature type="compositionally biased region" description="Polar residues" evidence="8">
    <location>
        <begin position="89"/>
        <end position="99"/>
    </location>
</feature>
<feature type="region of interest" description="Disordered" evidence="8">
    <location>
        <begin position="1086"/>
        <end position="1131"/>
    </location>
</feature>
<feature type="compositionally biased region" description="Low complexity" evidence="8">
    <location>
        <begin position="631"/>
        <end position="647"/>
    </location>
</feature>
<evidence type="ECO:0000256" key="2">
    <source>
        <dbReference type="ARBA" id="ARBA00022553"/>
    </source>
</evidence>
<feature type="region of interest" description="Disordered" evidence="8">
    <location>
        <begin position="808"/>
        <end position="829"/>
    </location>
</feature>
<feature type="compositionally biased region" description="Basic and acidic residues" evidence="8">
    <location>
        <begin position="432"/>
        <end position="448"/>
    </location>
</feature>
<accession>A0AAN8J8K5</accession>
<feature type="compositionally biased region" description="Polar residues" evidence="8">
    <location>
        <begin position="1950"/>
        <end position="2020"/>
    </location>
</feature>
<dbReference type="SMART" id="SM00398">
    <property type="entry name" value="HMG"/>
    <property type="match status" value="1"/>
</dbReference>
<feature type="region of interest" description="Disordered" evidence="8">
    <location>
        <begin position="2290"/>
        <end position="2309"/>
    </location>
</feature>
<feature type="region of interest" description="Disordered" evidence="8">
    <location>
        <begin position="1950"/>
        <end position="2180"/>
    </location>
</feature>
<dbReference type="GO" id="GO:0000977">
    <property type="term" value="F:RNA polymerase II transcription regulatory region sequence-specific DNA binding"/>
    <property type="evidence" value="ECO:0007669"/>
    <property type="project" value="TreeGrafter"/>
</dbReference>
<comment type="caution">
    <text evidence="10">The sequence shown here is derived from an EMBL/GenBank/DDBJ whole genome shotgun (WGS) entry which is preliminary data.</text>
</comment>
<dbReference type="GO" id="GO:0000981">
    <property type="term" value="F:DNA-binding transcription factor activity, RNA polymerase II-specific"/>
    <property type="evidence" value="ECO:0007669"/>
    <property type="project" value="TreeGrafter"/>
</dbReference>
<dbReference type="Pfam" id="PF25981">
    <property type="entry name" value="HTH_Cic_C"/>
    <property type="match status" value="1"/>
</dbReference>
<feature type="DNA-binding region" description="HMG box" evidence="7">
    <location>
        <begin position="1002"/>
        <end position="1070"/>
    </location>
</feature>
<feature type="compositionally biased region" description="Low complexity" evidence="8">
    <location>
        <begin position="2425"/>
        <end position="2444"/>
    </location>
</feature>
<dbReference type="PANTHER" id="PTHR13059">
    <property type="entry name" value="HMG-BOX TRANSCRIPTION FACTOR BBX"/>
    <property type="match status" value="1"/>
</dbReference>
<keyword evidence="2" id="KW-0597">Phosphoprotein</keyword>
<feature type="domain" description="HMG box" evidence="9">
    <location>
        <begin position="1002"/>
        <end position="1070"/>
    </location>
</feature>
<dbReference type="FunFam" id="1.10.30.10:FF:000010">
    <property type="entry name" value="Capicua transcriptional repressor b"/>
    <property type="match status" value="1"/>
</dbReference>
<protein>
    <recommendedName>
        <fullName evidence="9">HMG box domain-containing protein</fullName>
    </recommendedName>
</protein>
<feature type="compositionally biased region" description="Polar residues" evidence="8">
    <location>
        <begin position="574"/>
        <end position="594"/>
    </location>
</feature>
<evidence type="ECO:0000256" key="8">
    <source>
        <dbReference type="SAM" id="MobiDB-lite"/>
    </source>
</evidence>
<feature type="region of interest" description="Disordered" evidence="8">
    <location>
        <begin position="944"/>
        <end position="1002"/>
    </location>
</feature>
<evidence type="ECO:0000256" key="3">
    <source>
        <dbReference type="ARBA" id="ARBA00023015"/>
    </source>
</evidence>
<dbReference type="Proteomes" id="UP001347796">
    <property type="component" value="Unassembled WGS sequence"/>
</dbReference>
<evidence type="ECO:0000256" key="7">
    <source>
        <dbReference type="PROSITE-ProRule" id="PRU00267"/>
    </source>
</evidence>
<dbReference type="CDD" id="cd21990">
    <property type="entry name" value="HMG-box_CIC-like"/>
    <property type="match status" value="1"/>
</dbReference>
<feature type="compositionally biased region" description="Polar residues" evidence="8">
    <location>
        <begin position="809"/>
        <end position="822"/>
    </location>
</feature>
<feature type="compositionally biased region" description="Basic and acidic residues" evidence="8">
    <location>
        <begin position="40"/>
        <end position="52"/>
    </location>
</feature>
<feature type="compositionally biased region" description="Polar residues" evidence="8">
    <location>
        <begin position="2101"/>
        <end position="2117"/>
    </location>
</feature>
<organism evidence="10 11">
    <name type="scientific">Patella caerulea</name>
    <name type="common">Rayed Mediterranean limpet</name>
    <dbReference type="NCBI Taxonomy" id="87958"/>
    <lineage>
        <taxon>Eukaryota</taxon>
        <taxon>Metazoa</taxon>
        <taxon>Spiralia</taxon>
        <taxon>Lophotrochozoa</taxon>
        <taxon>Mollusca</taxon>
        <taxon>Gastropoda</taxon>
        <taxon>Patellogastropoda</taxon>
        <taxon>Patelloidea</taxon>
        <taxon>Patellidae</taxon>
        <taxon>Patella</taxon>
    </lineage>
</organism>
<feature type="compositionally biased region" description="Polar residues" evidence="8">
    <location>
        <begin position="2395"/>
        <end position="2414"/>
    </location>
</feature>
<feature type="compositionally biased region" description="Basic and acidic residues" evidence="8">
    <location>
        <begin position="984"/>
        <end position="1002"/>
    </location>
</feature>
<feature type="region of interest" description="Disordered" evidence="8">
    <location>
        <begin position="1"/>
        <end position="221"/>
    </location>
</feature>
<feature type="region of interest" description="Disordered" evidence="8">
    <location>
        <begin position="1194"/>
        <end position="1262"/>
    </location>
</feature>
<evidence type="ECO:0000256" key="4">
    <source>
        <dbReference type="ARBA" id="ARBA00023125"/>
    </source>
</evidence>
<dbReference type="GO" id="GO:0005634">
    <property type="term" value="C:nucleus"/>
    <property type="evidence" value="ECO:0007669"/>
    <property type="project" value="UniProtKB-UniRule"/>
</dbReference>
<feature type="region of interest" description="Disordered" evidence="8">
    <location>
        <begin position="900"/>
        <end position="931"/>
    </location>
</feature>
<feature type="compositionally biased region" description="Polar residues" evidence="8">
    <location>
        <begin position="1334"/>
        <end position="1347"/>
    </location>
</feature>
<feature type="region of interest" description="Disordered" evidence="8">
    <location>
        <begin position="408"/>
        <end position="474"/>
    </location>
</feature>
<feature type="region of interest" description="Disordered" evidence="8">
    <location>
        <begin position="574"/>
        <end position="688"/>
    </location>
</feature>
<keyword evidence="6 7" id="KW-0539">Nucleus</keyword>
<dbReference type="InterPro" id="IPR058606">
    <property type="entry name" value="HTH_Cic_C"/>
</dbReference>
<feature type="compositionally biased region" description="Basic residues" evidence="8">
    <location>
        <begin position="194"/>
        <end position="203"/>
    </location>
</feature>
<evidence type="ECO:0000313" key="11">
    <source>
        <dbReference type="Proteomes" id="UP001347796"/>
    </source>
</evidence>
<feature type="compositionally biased region" description="Acidic residues" evidence="8">
    <location>
        <begin position="1271"/>
        <end position="1282"/>
    </location>
</feature>
<feature type="compositionally biased region" description="Basic and acidic residues" evidence="8">
    <location>
        <begin position="2167"/>
        <end position="2177"/>
    </location>
</feature>
<evidence type="ECO:0000256" key="1">
    <source>
        <dbReference type="ARBA" id="ARBA00022491"/>
    </source>
</evidence>
<dbReference type="InterPro" id="IPR052412">
    <property type="entry name" value="CC-Dev_Transcription_Reg"/>
</dbReference>
<proteinExistence type="predicted"/>
<dbReference type="EMBL" id="JAZGQO010000011">
    <property type="protein sequence ID" value="KAK6172832.1"/>
    <property type="molecule type" value="Genomic_DNA"/>
</dbReference>
<dbReference type="PANTHER" id="PTHR13059:SF13">
    <property type="entry name" value="PROTEIN CAPICUA HOMOLOG"/>
    <property type="match status" value="1"/>
</dbReference>
<feature type="compositionally biased region" description="Acidic residues" evidence="8">
    <location>
        <begin position="944"/>
        <end position="956"/>
    </location>
</feature>
<feature type="compositionally biased region" description="Polar residues" evidence="8">
    <location>
        <begin position="1206"/>
        <end position="1232"/>
    </location>
</feature>
<keyword evidence="3" id="KW-0805">Transcription regulation</keyword>
<evidence type="ECO:0000259" key="9">
    <source>
        <dbReference type="PROSITE" id="PS50118"/>
    </source>
</evidence>
<feature type="compositionally biased region" description="Low complexity" evidence="8">
    <location>
        <begin position="1194"/>
        <end position="1205"/>
    </location>
</feature>
<dbReference type="InterPro" id="IPR058607">
    <property type="entry name" value="HMG-box_Cic-like"/>
</dbReference>
<dbReference type="InterPro" id="IPR009071">
    <property type="entry name" value="HMG_box_dom"/>
</dbReference>
<feature type="region of interest" description="Disordered" evidence="8">
    <location>
        <begin position="1884"/>
        <end position="1903"/>
    </location>
</feature>
<dbReference type="InterPro" id="IPR036910">
    <property type="entry name" value="HMG_box_dom_sf"/>
</dbReference>
<feature type="region of interest" description="Disordered" evidence="8">
    <location>
        <begin position="2378"/>
        <end position="2453"/>
    </location>
</feature>